<sequence length="28" mass="2924">MGTHGNGQESTNISSINEGNPTVATMLY</sequence>
<protein>
    <submittedName>
        <fullName evidence="2">Uncharacterized protein</fullName>
    </submittedName>
</protein>
<evidence type="ECO:0000256" key="1">
    <source>
        <dbReference type="SAM" id="MobiDB-lite"/>
    </source>
</evidence>
<evidence type="ECO:0000313" key="3">
    <source>
        <dbReference type="Proteomes" id="UP000634136"/>
    </source>
</evidence>
<keyword evidence="3" id="KW-1185">Reference proteome</keyword>
<organism evidence="2 3">
    <name type="scientific">Senna tora</name>
    <dbReference type="NCBI Taxonomy" id="362788"/>
    <lineage>
        <taxon>Eukaryota</taxon>
        <taxon>Viridiplantae</taxon>
        <taxon>Streptophyta</taxon>
        <taxon>Embryophyta</taxon>
        <taxon>Tracheophyta</taxon>
        <taxon>Spermatophyta</taxon>
        <taxon>Magnoliopsida</taxon>
        <taxon>eudicotyledons</taxon>
        <taxon>Gunneridae</taxon>
        <taxon>Pentapetalae</taxon>
        <taxon>rosids</taxon>
        <taxon>fabids</taxon>
        <taxon>Fabales</taxon>
        <taxon>Fabaceae</taxon>
        <taxon>Caesalpinioideae</taxon>
        <taxon>Cassia clade</taxon>
        <taxon>Senna</taxon>
    </lineage>
</organism>
<dbReference type="Proteomes" id="UP000634136">
    <property type="component" value="Unassembled WGS sequence"/>
</dbReference>
<name>A0A834SRS6_9FABA</name>
<comment type="caution">
    <text evidence="2">The sequence shown here is derived from an EMBL/GenBank/DDBJ whole genome shotgun (WGS) entry which is preliminary data.</text>
</comment>
<dbReference type="AlphaFoldDB" id="A0A834SRS6"/>
<gene>
    <name evidence="2" type="ORF">G2W53_038443</name>
</gene>
<feature type="region of interest" description="Disordered" evidence="1">
    <location>
        <begin position="1"/>
        <end position="28"/>
    </location>
</feature>
<evidence type="ECO:0000313" key="2">
    <source>
        <dbReference type="EMBL" id="KAF7806282.1"/>
    </source>
</evidence>
<proteinExistence type="predicted"/>
<dbReference type="EMBL" id="JAAIUW010000012">
    <property type="protein sequence ID" value="KAF7806282.1"/>
    <property type="molecule type" value="Genomic_DNA"/>
</dbReference>
<accession>A0A834SRS6</accession>
<reference evidence="2" key="1">
    <citation type="submission" date="2020-09" db="EMBL/GenBank/DDBJ databases">
        <title>Genome-Enabled Discovery of Anthraquinone Biosynthesis in Senna tora.</title>
        <authorList>
            <person name="Kang S.-H."/>
            <person name="Pandey R.P."/>
            <person name="Lee C.-M."/>
            <person name="Sim J.-S."/>
            <person name="Jeong J.-T."/>
            <person name="Choi B.-S."/>
            <person name="Jung M."/>
            <person name="Ginzburg D."/>
            <person name="Zhao K."/>
            <person name="Won S.Y."/>
            <person name="Oh T.-J."/>
            <person name="Yu Y."/>
            <person name="Kim N.-H."/>
            <person name="Lee O.R."/>
            <person name="Lee T.-H."/>
            <person name="Bashyal P."/>
            <person name="Kim T.-S."/>
            <person name="Lee W.-H."/>
            <person name="Kawkins C."/>
            <person name="Kim C.-K."/>
            <person name="Kim J.S."/>
            <person name="Ahn B.O."/>
            <person name="Rhee S.Y."/>
            <person name="Sohng J.K."/>
        </authorList>
    </citation>
    <scope>NUCLEOTIDE SEQUENCE</scope>
    <source>
        <tissue evidence="2">Leaf</tissue>
    </source>
</reference>